<feature type="domain" description="Metallo-beta-lactamase" evidence="8">
    <location>
        <begin position="150"/>
        <end position="361"/>
    </location>
</feature>
<dbReference type="PANTHER" id="PTHR11935">
    <property type="entry name" value="BETA LACTAMASE DOMAIN"/>
    <property type="match status" value="1"/>
</dbReference>
<evidence type="ECO:0000256" key="1">
    <source>
        <dbReference type="ARBA" id="ARBA00001947"/>
    </source>
</evidence>
<evidence type="ECO:0000259" key="8">
    <source>
        <dbReference type="SMART" id="SM00849"/>
    </source>
</evidence>
<sequence>ATTAAGLQEPLLPTRMAKAAPPALLPIAPWLPARRHSNCLLRKVRDLFGLVTSLLLLLYMLILGLLLLVLELPRFLLKLCLRPAARNFGHVVEYAYSLRICRLHVLIGRKAQQWFAKRPYHSRFADIRTTLRPIASRGLCFVHAVPCLTDNFCYVLVDASEGSSASGGLPAVVVDPCDATAVEEALELIAERFYSSHGGICLEAVLCTHKHWDHAGGNEQLLARARSSAAEPAPGTSALRFAQNFKVFGGLEDDVPGCTDPLQHGDRFEVGHSLCFEAVAAPGHTVGSIMYKLPCEATSGGSSSSSSPKARGVEALFAGDTLFSGGCGAQFEGDELDIKHSFATILETSDPAAETLLFPGHEYTAMLLEHGLSEALNNSAWASSEPPGRFMALCSAFYVASHRRALRDKLPTVPVSLTGERAVNPHFDHGLRKYADTLFAACEALEGSGDQAEAKDGKPLAVGLPQAVAFQQPLGLGSTAPSSDEKVVQGGHFHNGHGPSPAQQLAVLYKADIEVFRQQLLTGRLSGAEAAARLSELERRTFEESLLTGGADCFSDQGLEPEDVEAVDTEAADDAGGKAPETPAGSAGVQGDSTSVTSNEESTTAASDNLPSELEVTEALKVLAVLAFVPVGPKAPCKDKELPVSLKRLETVLTRLQIPTASIASLLASLVASAPGAESTGSSSEGSGSDSGCRARSCFCQPERRYLTALRSPGWSGTSSDLLPLRCALGSLLPPEAAKLGFLRRFIRWCFSGTCGSRRASAQSGGDASSQEDTDQEAATSAAEAPPDPVALRRRRVAAVERRFSTHRPDRCALCTSSFSFCEDVQQNESSTHKTL</sequence>
<dbReference type="AlphaFoldDB" id="A0A813K6D4"/>
<feature type="non-terminal residue" evidence="9">
    <location>
        <position position="1"/>
    </location>
</feature>
<comment type="caution">
    <text evidence="9">The sequence shown here is derived from an EMBL/GenBank/DDBJ whole genome shotgun (WGS) entry which is preliminary data.</text>
</comment>
<feature type="region of interest" description="Disordered" evidence="6">
    <location>
        <begin position="758"/>
        <end position="791"/>
    </location>
</feature>
<evidence type="ECO:0000256" key="4">
    <source>
        <dbReference type="ARBA" id="ARBA00022801"/>
    </source>
</evidence>
<dbReference type="GO" id="GO:0046872">
    <property type="term" value="F:metal ion binding"/>
    <property type="evidence" value="ECO:0007669"/>
    <property type="project" value="UniProtKB-KW"/>
</dbReference>
<dbReference type="EMBL" id="CAJNNW010027925">
    <property type="protein sequence ID" value="CAE8693811.1"/>
    <property type="molecule type" value="Genomic_DNA"/>
</dbReference>
<feature type="region of interest" description="Disordered" evidence="6">
    <location>
        <begin position="567"/>
        <end position="611"/>
    </location>
</feature>
<dbReference type="SMART" id="SM00849">
    <property type="entry name" value="Lactamase_B"/>
    <property type="match status" value="1"/>
</dbReference>
<keyword evidence="4" id="KW-0378">Hydrolase</keyword>
<dbReference type="InterPro" id="IPR035680">
    <property type="entry name" value="Clx_II_MBL"/>
</dbReference>
<dbReference type="Proteomes" id="UP000626109">
    <property type="component" value="Unassembled WGS sequence"/>
</dbReference>
<gene>
    <name evidence="9" type="ORF">PGLA2088_LOCUS28543</name>
</gene>
<dbReference type="SUPFAM" id="SSF56281">
    <property type="entry name" value="Metallo-hydrolase/oxidoreductase"/>
    <property type="match status" value="1"/>
</dbReference>
<comment type="cofactor">
    <cofactor evidence="1">
        <name>Zn(2+)</name>
        <dbReference type="ChEBI" id="CHEBI:29105"/>
    </cofactor>
</comment>
<comment type="similarity">
    <text evidence="2">Belongs to the metallo-beta-lactamase superfamily. Glyoxalase II family.</text>
</comment>
<dbReference type="InterPro" id="IPR036866">
    <property type="entry name" value="RibonucZ/Hydroxyglut_hydro"/>
</dbReference>
<evidence type="ECO:0000256" key="7">
    <source>
        <dbReference type="SAM" id="Phobius"/>
    </source>
</evidence>
<feature type="compositionally biased region" description="Low complexity" evidence="6">
    <location>
        <begin position="593"/>
        <end position="607"/>
    </location>
</feature>
<keyword evidence="5" id="KW-0862">Zinc</keyword>
<keyword evidence="7" id="KW-0472">Membrane</keyword>
<reference evidence="9" key="1">
    <citation type="submission" date="2021-02" db="EMBL/GenBank/DDBJ databases">
        <authorList>
            <person name="Dougan E. K."/>
            <person name="Rhodes N."/>
            <person name="Thang M."/>
            <person name="Chan C."/>
        </authorList>
    </citation>
    <scope>NUCLEOTIDE SEQUENCE</scope>
</reference>
<accession>A0A813K6D4</accession>
<keyword evidence="7" id="KW-0812">Transmembrane</keyword>
<dbReference type="Pfam" id="PF00753">
    <property type="entry name" value="Lactamase_B"/>
    <property type="match status" value="1"/>
</dbReference>
<proteinExistence type="inferred from homology"/>
<protein>
    <recommendedName>
        <fullName evidence="8">Metallo-beta-lactamase domain-containing protein</fullName>
    </recommendedName>
</protein>
<evidence type="ECO:0000256" key="6">
    <source>
        <dbReference type="SAM" id="MobiDB-lite"/>
    </source>
</evidence>
<dbReference type="CDD" id="cd07723">
    <property type="entry name" value="hydroxyacylglutathione_hydrolase_MBL-fold"/>
    <property type="match status" value="1"/>
</dbReference>
<keyword evidence="3" id="KW-0479">Metal-binding</keyword>
<dbReference type="InterPro" id="IPR001279">
    <property type="entry name" value="Metallo-B-lactamas"/>
</dbReference>
<evidence type="ECO:0000313" key="9">
    <source>
        <dbReference type="EMBL" id="CAE8693811.1"/>
    </source>
</evidence>
<evidence type="ECO:0000256" key="5">
    <source>
        <dbReference type="ARBA" id="ARBA00022833"/>
    </source>
</evidence>
<evidence type="ECO:0000256" key="2">
    <source>
        <dbReference type="ARBA" id="ARBA00006759"/>
    </source>
</evidence>
<name>A0A813K6D4_POLGL</name>
<keyword evidence="7" id="KW-1133">Transmembrane helix</keyword>
<evidence type="ECO:0000256" key="3">
    <source>
        <dbReference type="ARBA" id="ARBA00022723"/>
    </source>
</evidence>
<dbReference type="Gene3D" id="3.60.15.10">
    <property type="entry name" value="Ribonuclease Z/Hydroxyacylglutathione hydrolase-like"/>
    <property type="match status" value="1"/>
</dbReference>
<dbReference type="GO" id="GO:0016787">
    <property type="term" value="F:hydrolase activity"/>
    <property type="evidence" value="ECO:0007669"/>
    <property type="project" value="UniProtKB-KW"/>
</dbReference>
<feature type="transmembrane region" description="Helical" evidence="7">
    <location>
        <begin position="47"/>
        <end position="70"/>
    </location>
</feature>
<dbReference type="PANTHER" id="PTHR11935:SF116">
    <property type="entry name" value="HYDROLASE PNKD-RELATED"/>
    <property type="match status" value="1"/>
</dbReference>
<feature type="compositionally biased region" description="Low complexity" evidence="6">
    <location>
        <begin position="758"/>
        <end position="769"/>
    </location>
</feature>
<evidence type="ECO:0000313" key="10">
    <source>
        <dbReference type="Proteomes" id="UP000626109"/>
    </source>
</evidence>
<organism evidence="9 10">
    <name type="scientific">Polarella glacialis</name>
    <name type="common">Dinoflagellate</name>
    <dbReference type="NCBI Taxonomy" id="89957"/>
    <lineage>
        <taxon>Eukaryota</taxon>
        <taxon>Sar</taxon>
        <taxon>Alveolata</taxon>
        <taxon>Dinophyceae</taxon>
        <taxon>Suessiales</taxon>
        <taxon>Suessiaceae</taxon>
        <taxon>Polarella</taxon>
    </lineage>
</organism>